<keyword evidence="2" id="KW-1185">Reference proteome</keyword>
<accession>A0A0A0RSC7</accession>
<gene>
    <name evidence="1" type="ORF">CPT_Moonbeam13</name>
</gene>
<name>A0A0A0RSC7_9CAUD</name>
<reference evidence="1 2" key="1">
    <citation type="submission" date="2014-07" db="EMBL/GenBank/DDBJ databases">
        <title>Complete Genome of Bacillus megaterium Myophage Moonbeam.</title>
        <authorList>
            <person name="Cadungog J.N."/>
            <person name="Khatemi B.E."/>
            <person name="Hernandez A.C."/>
            <person name="Everett G.F.K."/>
        </authorList>
    </citation>
    <scope>NUCLEOTIDE SEQUENCE [LARGE SCALE GENOMIC DNA]</scope>
</reference>
<dbReference type="KEGG" id="vg:24607987"/>
<sequence length="72" mass="8236">MIKSELAYRIIISYDCAFTHKGSEAGHNTLVYSWEGKEAAENKYRFLKERPSVSNLSLEVVTVIEKITPEDE</sequence>
<dbReference type="RefSeq" id="YP_009151576.1">
    <property type="nucleotide sequence ID" value="NC_027374.1"/>
</dbReference>
<evidence type="ECO:0000313" key="1">
    <source>
        <dbReference type="EMBL" id="AIW03411.1"/>
    </source>
</evidence>
<proteinExistence type="predicted"/>
<organism evidence="1 2">
    <name type="scientific">Bacillus phage Moonbeam</name>
    <dbReference type="NCBI Taxonomy" id="1540091"/>
    <lineage>
        <taxon>Viruses</taxon>
        <taxon>Duplodnaviria</taxon>
        <taxon>Heunggongvirae</taxon>
        <taxon>Uroviricota</taxon>
        <taxon>Caudoviricetes</taxon>
        <taxon>Herelleviridae</taxon>
        <taxon>Bastillevirinae</taxon>
        <taxon>Moonbeamvirus</taxon>
        <taxon>Moonbeamvirus moonbeam</taxon>
    </lineage>
</organism>
<dbReference type="EMBL" id="KM236246">
    <property type="protein sequence ID" value="AIW03411.1"/>
    <property type="molecule type" value="Genomic_DNA"/>
</dbReference>
<protein>
    <submittedName>
        <fullName evidence="1">Uncharacterized protein</fullName>
    </submittedName>
</protein>
<evidence type="ECO:0000313" key="2">
    <source>
        <dbReference type="Proteomes" id="UP000030207"/>
    </source>
</evidence>
<dbReference type="Proteomes" id="UP000030207">
    <property type="component" value="Segment"/>
</dbReference>
<dbReference type="GeneID" id="24607987"/>